<dbReference type="Proteomes" id="UP000887579">
    <property type="component" value="Unplaced"/>
</dbReference>
<organism evidence="1 2">
    <name type="scientific">Panagrolaimus sp. ES5</name>
    <dbReference type="NCBI Taxonomy" id="591445"/>
    <lineage>
        <taxon>Eukaryota</taxon>
        <taxon>Metazoa</taxon>
        <taxon>Ecdysozoa</taxon>
        <taxon>Nematoda</taxon>
        <taxon>Chromadorea</taxon>
        <taxon>Rhabditida</taxon>
        <taxon>Tylenchina</taxon>
        <taxon>Panagrolaimomorpha</taxon>
        <taxon>Panagrolaimoidea</taxon>
        <taxon>Panagrolaimidae</taxon>
        <taxon>Panagrolaimus</taxon>
    </lineage>
</organism>
<reference evidence="2" key="1">
    <citation type="submission" date="2022-11" db="UniProtKB">
        <authorList>
            <consortium name="WormBaseParasite"/>
        </authorList>
    </citation>
    <scope>IDENTIFICATION</scope>
</reference>
<proteinExistence type="predicted"/>
<name>A0AC34F6L7_9BILA</name>
<sequence>MGFKKLLKELKFLINFFWTYNFWISDYWKKIDEDSKIKILRIEKIQKEFERSFLRSFGRGTTLFSLIESQYLITKTPEDSESTTISTFYATVTLDTKRHLPSHQKYYQNHKNTIFPITIPHQQYP</sequence>
<accession>A0AC34F6L7</accession>
<dbReference type="WBParaSite" id="ES5_v2.g12848.t1">
    <property type="protein sequence ID" value="ES5_v2.g12848.t1"/>
    <property type="gene ID" value="ES5_v2.g12848"/>
</dbReference>
<protein>
    <submittedName>
        <fullName evidence="2">Uncharacterized protein</fullName>
    </submittedName>
</protein>
<evidence type="ECO:0000313" key="2">
    <source>
        <dbReference type="WBParaSite" id="ES5_v2.g12848.t1"/>
    </source>
</evidence>
<evidence type="ECO:0000313" key="1">
    <source>
        <dbReference type="Proteomes" id="UP000887579"/>
    </source>
</evidence>